<keyword evidence="8" id="KW-0276">Fatty acid metabolism</keyword>
<comment type="catalytic activity">
    <reaction evidence="19">
        <text>octanoyl-CoA + H2O = octanoate + CoA + H(+)</text>
        <dbReference type="Rhea" id="RHEA:30143"/>
        <dbReference type="ChEBI" id="CHEBI:15377"/>
        <dbReference type="ChEBI" id="CHEBI:15378"/>
        <dbReference type="ChEBI" id="CHEBI:25646"/>
        <dbReference type="ChEBI" id="CHEBI:57287"/>
        <dbReference type="ChEBI" id="CHEBI:57386"/>
    </reaction>
    <physiologicalReaction direction="left-to-right" evidence="19">
        <dbReference type="Rhea" id="RHEA:30144"/>
    </physiologicalReaction>
</comment>
<comment type="catalytic activity">
    <reaction evidence="14">
        <text>(9Z)-octadecenoyl-CoA + H2O = (9Z)-octadecenoate + CoA + H(+)</text>
        <dbReference type="Rhea" id="RHEA:40139"/>
        <dbReference type="ChEBI" id="CHEBI:15377"/>
        <dbReference type="ChEBI" id="CHEBI:15378"/>
        <dbReference type="ChEBI" id="CHEBI:30823"/>
        <dbReference type="ChEBI" id="CHEBI:57287"/>
        <dbReference type="ChEBI" id="CHEBI:57387"/>
    </reaction>
    <physiologicalReaction direction="left-to-right" evidence="14">
        <dbReference type="Rhea" id="RHEA:40140"/>
    </physiologicalReaction>
</comment>
<evidence type="ECO:0000256" key="12">
    <source>
        <dbReference type="ARBA" id="ARBA00023273"/>
    </source>
</evidence>
<dbReference type="CDD" id="cd03443">
    <property type="entry name" value="PaaI_thioesterase"/>
    <property type="match status" value="1"/>
</dbReference>
<gene>
    <name evidence="25" type="ORF">ENQ87_00455</name>
</gene>
<protein>
    <recommendedName>
        <fullName evidence="17">Acyl-coenzyme A thioesterase THEM4</fullName>
        <ecNumber evidence="16">3.1.2.2</ecNumber>
    </recommendedName>
    <alternativeName>
        <fullName evidence="18">Thioesterase superfamily member 4</fullName>
    </alternativeName>
</protein>
<evidence type="ECO:0000256" key="10">
    <source>
        <dbReference type="ARBA" id="ARBA00023098"/>
    </source>
</evidence>
<dbReference type="EC" id="3.1.2.2" evidence="16"/>
<evidence type="ECO:0000256" key="23">
    <source>
        <dbReference type="ARBA" id="ARBA00048180"/>
    </source>
</evidence>
<evidence type="ECO:0000256" key="13">
    <source>
        <dbReference type="ARBA" id="ARBA00035852"/>
    </source>
</evidence>
<comment type="catalytic activity">
    <reaction evidence="22">
        <text>dodecanoyl-CoA + H2O = dodecanoate + CoA + H(+)</text>
        <dbReference type="Rhea" id="RHEA:30135"/>
        <dbReference type="ChEBI" id="CHEBI:15377"/>
        <dbReference type="ChEBI" id="CHEBI:15378"/>
        <dbReference type="ChEBI" id="CHEBI:18262"/>
        <dbReference type="ChEBI" id="CHEBI:57287"/>
        <dbReference type="ChEBI" id="CHEBI:57375"/>
    </reaction>
    <physiologicalReaction direction="left-to-right" evidence="22">
        <dbReference type="Rhea" id="RHEA:30136"/>
    </physiologicalReaction>
</comment>
<keyword evidence="10" id="KW-0443">Lipid metabolism</keyword>
<dbReference type="PANTHER" id="PTHR12418:SF19">
    <property type="entry name" value="ACYL-COENZYME A THIOESTERASE THEM4"/>
    <property type="match status" value="1"/>
</dbReference>
<keyword evidence="5" id="KW-0963">Cytoplasm</keyword>
<evidence type="ECO:0000256" key="3">
    <source>
        <dbReference type="ARBA" id="ARBA00004632"/>
    </source>
</evidence>
<evidence type="ECO:0000256" key="15">
    <source>
        <dbReference type="ARBA" id="ARBA00038456"/>
    </source>
</evidence>
<dbReference type="Pfam" id="PF03061">
    <property type="entry name" value="4HBT"/>
    <property type="match status" value="1"/>
</dbReference>
<evidence type="ECO:0000256" key="22">
    <source>
        <dbReference type="ARBA" id="ARBA00048074"/>
    </source>
</evidence>
<comment type="catalytic activity">
    <reaction evidence="13">
        <text>(5Z,8Z,11Z,14Z)-eicosatetraenoyl-CoA + H2O = (5Z,8Z,11Z,14Z)-eicosatetraenoate + CoA + H(+)</text>
        <dbReference type="Rhea" id="RHEA:40151"/>
        <dbReference type="ChEBI" id="CHEBI:15377"/>
        <dbReference type="ChEBI" id="CHEBI:15378"/>
        <dbReference type="ChEBI" id="CHEBI:32395"/>
        <dbReference type="ChEBI" id="CHEBI:57287"/>
        <dbReference type="ChEBI" id="CHEBI:57368"/>
    </reaction>
    <physiologicalReaction direction="left-to-right" evidence="13">
        <dbReference type="Rhea" id="RHEA:40152"/>
    </physiologicalReaction>
</comment>
<evidence type="ECO:0000256" key="7">
    <source>
        <dbReference type="ARBA" id="ARBA00022801"/>
    </source>
</evidence>
<evidence type="ECO:0000256" key="4">
    <source>
        <dbReference type="ARBA" id="ARBA00022475"/>
    </source>
</evidence>
<dbReference type="InterPro" id="IPR006683">
    <property type="entry name" value="Thioestr_dom"/>
</dbReference>
<keyword evidence="12" id="KW-0966">Cell projection</keyword>
<name>A0A831UA96_GEOME</name>
<dbReference type="GO" id="GO:0006631">
    <property type="term" value="P:fatty acid metabolic process"/>
    <property type="evidence" value="ECO:0007669"/>
    <property type="project" value="UniProtKB-KW"/>
</dbReference>
<dbReference type="Gene3D" id="3.10.129.10">
    <property type="entry name" value="Hotdog Thioesterase"/>
    <property type="match status" value="1"/>
</dbReference>
<evidence type="ECO:0000256" key="6">
    <source>
        <dbReference type="ARBA" id="ARBA00022703"/>
    </source>
</evidence>
<evidence type="ECO:0000256" key="20">
    <source>
        <dbReference type="ARBA" id="ARBA00047734"/>
    </source>
</evidence>
<proteinExistence type="inferred from homology"/>
<evidence type="ECO:0000259" key="24">
    <source>
        <dbReference type="Pfam" id="PF03061"/>
    </source>
</evidence>
<evidence type="ECO:0000256" key="19">
    <source>
        <dbReference type="ARBA" id="ARBA00047588"/>
    </source>
</evidence>
<organism evidence="25">
    <name type="scientific">Geobacter metallireducens</name>
    <dbReference type="NCBI Taxonomy" id="28232"/>
    <lineage>
        <taxon>Bacteria</taxon>
        <taxon>Pseudomonadati</taxon>
        <taxon>Thermodesulfobacteriota</taxon>
        <taxon>Desulfuromonadia</taxon>
        <taxon>Geobacterales</taxon>
        <taxon>Geobacteraceae</taxon>
        <taxon>Geobacter</taxon>
    </lineage>
</organism>
<evidence type="ECO:0000256" key="11">
    <source>
        <dbReference type="ARBA" id="ARBA00023136"/>
    </source>
</evidence>
<dbReference type="GO" id="GO:0016020">
    <property type="term" value="C:membrane"/>
    <property type="evidence" value="ECO:0007669"/>
    <property type="project" value="UniProtKB-SubCell"/>
</dbReference>
<comment type="catalytic activity">
    <reaction evidence="20">
        <text>hexadecanoyl-CoA + H2O = hexadecanoate + CoA + H(+)</text>
        <dbReference type="Rhea" id="RHEA:16645"/>
        <dbReference type="ChEBI" id="CHEBI:7896"/>
        <dbReference type="ChEBI" id="CHEBI:15377"/>
        <dbReference type="ChEBI" id="CHEBI:15378"/>
        <dbReference type="ChEBI" id="CHEBI:57287"/>
        <dbReference type="ChEBI" id="CHEBI:57379"/>
        <dbReference type="EC" id="3.1.2.2"/>
    </reaction>
    <physiologicalReaction direction="left-to-right" evidence="20">
        <dbReference type="Rhea" id="RHEA:16646"/>
    </physiologicalReaction>
</comment>
<dbReference type="SUPFAM" id="SSF54637">
    <property type="entry name" value="Thioesterase/thiol ester dehydrase-isomerase"/>
    <property type="match status" value="1"/>
</dbReference>
<comment type="subcellular location">
    <subcellularLocation>
        <location evidence="3">Cell projection</location>
        <location evidence="3">Ruffle membrane</location>
    </subcellularLocation>
    <subcellularLocation>
        <location evidence="2">Cytoplasm</location>
    </subcellularLocation>
    <subcellularLocation>
        <location evidence="1">Membrane</location>
        <topology evidence="1">Peripheral membrane protein</topology>
    </subcellularLocation>
</comment>
<comment type="caution">
    <text evidence="25">The sequence shown here is derived from an EMBL/GenBank/DDBJ whole genome shotgun (WGS) entry which is preliminary data.</text>
</comment>
<comment type="similarity">
    <text evidence="15">Belongs to the THEM4/THEM5 thioesterase family.</text>
</comment>
<dbReference type="GO" id="GO:0005737">
    <property type="term" value="C:cytoplasm"/>
    <property type="evidence" value="ECO:0007669"/>
    <property type="project" value="UniProtKB-SubCell"/>
</dbReference>
<evidence type="ECO:0000256" key="5">
    <source>
        <dbReference type="ARBA" id="ARBA00022490"/>
    </source>
</evidence>
<dbReference type="InterPro" id="IPR052365">
    <property type="entry name" value="THEM4/THEM5_acyl-CoA_thioest"/>
</dbReference>
<evidence type="ECO:0000313" key="25">
    <source>
        <dbReference type="EMBL" id="HEN40837.1"/>
    </source>
</evidence>
<feature type="domain" description="Thioesterase" evidence="24">
    <location>
        <begin position="99"/>
        <end position="168"/>
    </location>
</feature>
<dbReference type="EMBL" id="DSOV01000002">
    <property type="protein sequence ID" value="HEN40837.1"/>
    <property type="molecule type" value="Genomic_DNA"/>
</dbReference>
<keyword evidence="6" id="KW-0053">Apoptosis</keyword>
<evidence type="ECO:0000256" key="9">
    <source>
        <dbReference type="ARBA" id="ARBA00022946"/>
    </source>
</evidence>
<keyword evidence="4" id="KW-1003">Cell membrane</keyword>
<dbReference type="PANTHER" id="PTHR12418">
    <property type="entry name" value="ACYL-COENZYME A THIOESTERASE THEM4"/>
    <property type="match status" value="1"/>
</dbReference>
<evidence type="ECO:0000256" key="8">
    <source>
        <dbReference type="ARBA" id="ARBA00022832"/>
    </source>
</evidence>
<evidence type="ECO:0000256" key="21">
    <source>
        <dbReference type="ARBA" id="ARBA00047969"/>
    </source>
</evidence>
<evidence type="ECO:0000256" key="2">
    <source>
        <dbReference type="ARBA" id="ARBA00004496"/>
    </source>
</evidence>
<evidence type="ECO:0000256" key="16">
    <source>
        <dbReference type="ARBA" id="ARBA00038848"/>
    </source>
</evidence>
<dbReference type="AlphaFoldDB" id="A0A831UA96"/>
<evidence type="ECO:0000256" key="17">
    <source>
        <dbReference type="ARBA" id="ARBA00040123"/>
    </source>
</evidence>
<reference evidence="25" key="1">
    <citation type="journal article" date="2020" name="mSystems">
        <title>Genome- and Community-Level Interaction Insights into Carbon Utilization and Element Cycling Functions of Hydrothermarchaeota in Hydrothermal Sediment.</title>
        <authorList>
            <person name="Zhou Z."/>
            <person name="Liu Y."/>
            <person name="Xu W."/>
            <person name="Pan J."/>
            <person name="Luo Z.H."/>
            <person name="Li M."/>
        </authorList>
    </citation>
    <scope>NUCLEOTIDE SEQUENCE [LARGE SCALE GENOMIC DNA]</scope>
    <source>
        <strain evidence="25">SpSt-349</strain>
    </source>
</reference>
<evidence type="ECO:0000256" key="18">
    <source>
        <dbReference type="ARBA" id="ARBA00043210"/>
    </source>
</evidence>
<evidence type="ECO:0000256" key="14">
    <source>
        <dbReference type="ARBA" id="ARBA00037002"/>
    </source>
</evidence>
<keyword evidence="9" id="KW-0809">Transit peptide</keyword>
<keyword evidence="11" id="KW-0472">Membrane</keyword>
<comment type="catalytic activity">
    <reaction evidence="21">
        <text>decanoyl-CoA + H2O = decanoate + CoA + H(+)</text>
        <dbReference type="Rhea" id="RHEA:40059"/>
        <dbReference type="ChEBI" id="CHEBI:15377"/>
        <dbReference type="ChEBI" id="CHEBI:15378"/>
        <dbReference type="ChEBI" id="CHEBI:27689"/>
        <dbReference type="ChEBI" id="CHEBI:57287"/>
        <dbReference type="ChEBI" id="CHEBI:61430"/>
    </reaction>
    <physiologicalReaction direction="left-to-right" evidence="21">
        <dbReference type="Rhea" id="RHEA:40060"/>
    </physiologicalReaction>
</comment>
<sequence>MVSRFCGAFGCAADNIKIRSTVVAEISAETAYDTTVQSVDLGGEEGWTPFDAPSLVGESLRFVSGEPEGNRFRARYYRDSEKHLHARIWFGPETEGPPGHAHGGAVAAVMDEALGLAAWAEGYPIVVGNLNVKFRTMLPLQKVVTVESRVVSVEGRKVMVHGRIFCGDAVYAEAECLCITIPGR</sequence>
<dbReference type="GO" id="GO:0016790">
    <property type="term" value="F:thiolester hydrolase activity"/>
    <property type="evidence" value="ECO:0007669"/>
    <property type="project" value="UniProtKB-ARBA"/>
</dbReference>
<accession>A0A831UA96</accession>
<evidence type="ECO:0000256" key="1">
    <source>
        <dbReference type="ARBA" id="ARBA00004170"/>
    </source>
</evidence>
<dbReference type="InterPro" id="IPR029069">
    <property type="entry name" value="HotDog_dom_sf"/>
</dbReference>
<keyword evidence="7" id="KW-0378">Hydrolase</keyword>
<comment type="catalytic activity">
    <reaction evidence="23">
        <text>tetradecanoyl-CoA + H2O = tetradecanoate + CoA + H(+)</text>
        <dbReference type="Rhea" id="RHEA:40119"/>
        <dbReference type="ChEBI" id="CHEBI:15377"/>
        <dbReference type="ChEBI" id="CHEBI:15378"/>
        <dbReference type="ChEBI" id="CHEBI:30807"/>
        <dbReference type="ChEBI" id="CHEBI:57287"/>
        <dbReference type="ChEBI" id="CHEBI:57385"/>
    </reaction>
    <physiologicalReaction direction="left-to-right" evidence="23">
        <dbReference type="Rhea" id="RHEA:40120"/>
    </physiologicalReaction>
</comment>